<dbReference type="EMBL" id="JAMQAW010000032">
    <property type="protein sequence ID" value="MCM2391725.1"/>
    <property type="molecule type" value="Genomic_DNA"/>
</dbReference>
<name>A0ABT0UTC9_9ACTN</name>
<gene>
    <name evidence="2" type="ORF">NBG84_26150</name>
</gene>
<evidence type="ECO:0000313" key="2">
    <source>
        <dbReference type="EMBL" id="MCM2391725.1"/>
    </source>
</evidence>
<sequence length="235" mass="25725">MDPDTLPALGLDDLTDESEAELIARGSAYAREYARVELQPTILLKNIAAVVVAIRRQHDDWLGTTSAYRQVVADMYRQAGIPADSKDRLQSAVRWHVGNLLRQTLTARQVERLGLLPTSPLERQQDSRATNAALVVAATVSRDASSSTPRKKRGKRGQDVALSDEAEHAGSPVKATADHIRLATVAGNIVGQMDTDVITHHMTDGQRQALDDKLASISRTVTALRRHTRKPRSKA</sequence>
<keyword evidence="3" id="KW-1185">Reference proteome</keyword>
<organism evidence="2 3">
    <name type="scientific">Streptomyces albipurpureus</name>
    <dbReference type="NCBI Taxonomy" id="2897419"/>
    <lineage>
        <taxon>Bacteria</taxon>
        <taxon>Bacillati</taxon>
        <taxon>Actinomycetota</taxon>
        <taxon>Actinomycetes</taxon>
        <taxon>Kitasatosporales</taxon>
        <taxon>Streptomycetaceae</taxon>
        <taxon>Streptomyces</taxon>
    </lineage>
</organism>
<protein>
    <submittedName>
        <fullName evidence="2">Uncharacterized protein</fullName>
    </submittedName>
</protein>
<evidence type="ECO:0000313" key="3">
    <source>
        <dbReference type="Proteomes" id="UP001431429"/>
    </source>
</evidence>
<dbReference type="Proteomes" id="UP001431429">
    <property type="component" value="Unassembled WGS sequence"/>
</dbReference>
<evidence type="ECO:0000256" key="1">
    <source>
        <dbReference type="SAM" id="MobiDB-lite"/>
    </source>
</evidence>
<comment type="caution">
    <text evidence="2">The sequence shown here is derived from an EMBL/GenBank/DDBJ whole genome shotgun (WGS) entry which is preliminary data.</text>
</comment>
<accession>A0ABT0UTC9</accession>
<dbReference type="RefSeq" id="WP_250922051.1">
    <property type="nucleotide sequence ID" value="NZ_JAMQAW010000032.1"/>
</dbReference>
<feature type="region of interest" description="Disordered" evidence="1">
    <location>
        <begin position="139"/>
        <end position="175"/>
    </location>
</feature>
<proteinExistence type="predicted"/>
<reference evidence="2" key="1">
    <citation type="submission" date="2022-06" db="EMBL/GenBank/DDBJ databases">
        <title>Genome public.</title>
        <authorList>
            <person name="Sun Q."/>
        </authorList>
    </citation>
    <scope>NUCLEOTIDE SEQUENCE</scope>
    <source>
        <strain evidence="2">CWNU-1</strain>
    </source>
</reference>